<evidence type="ECO:0000256" key="1">
    <source>
        <dbReference type="SAM" id="SignalP"/>
    </source>
</evidence>
<dbReference type="RefSeq" id="WP_169660966.1">
    <property type="nucleotide sequence ID" value="NZ_JABANE010000211.1"/>
</dbReference>
<name>A0A7X9S1R1_9BACT</name>
<keyword evidence="1" id="KW-0732">Signal</keyword>
<dbReference type="EMBL" id="JABANE010000211">
    <property type="protein sequence ID" value="NME72797.1"/>
    <property type="molecule type" value="Genomic_DNA"/>
</dbReference>
<dbReference type="PROSITE" id="PS51257">
    <property type="entry name" value="PROKAR_LIPOPROTEIN"/>
    <property type="match status" value="1"/>
</dbReference>
<comment type="caution">
    <text evidence="2">The sequence shown here is derived from an EMBL/GenBank/DDBJ whole genome shotgun (WGS) entry which is preliminary data.</text>
</comment>
<dbReference type="InterPro" id="IPR029058">
    <property type="entry name" value="AB_hydrolase_fold"/>
</dbReference>
<evidence type="ECO:0000313" key="3">
    <source>
        <dbReference type="Proteomes" id="UP000576082"/>
    </source>
</evidence>
<organism evidence="2 3">
    <name type="scientific">Flammeovirga aprica JL-4</name>
    <dbReference type="NCBI Taxonomy" id="694437"/>
    <lineage>
        <taxon>Bacteria</taxon>
        <taxon>Pseudomonadati</taxon>
        <taxon>Bacteroidota</taxon>
        <taxon>Cytophagia</taxon>
        <taxon>Cytophagales</taxon>
        <taxon>Flammeovirgaceae</taxon>
        <taxon>Flammeovirga</taxon>
    </lineage>
</organism>
<reference evidence="2 3" key="1">
    <citation type="submission" date="2020-04" db="EMBL/GenBank/DDBJ databases">
        <title>Flammeovirga sp. SR4, a novel species isolated from seawater.</title>
        <authorList>
            <person name="Wang X."/>
        </authorList>
    </citation>
    <scope>NUCLEOTIDE SEQUENCE [LARGE SCALE GENOMIC DNA]</scope>
    <source>
        <strain evidence="2 3">ATCC 23126</strain>
    </source>
</reference>
<keyword evidence="3" id="KW-1185">Reference proteome</keyword>
<accession>A0A7X9S1R1</accession>
<dbReference type="Gene3D" id="3.40.50.1820">
    <property type="entry name" value="alpha/beta hydrolase"/>
    <property type="match status" value="1"/>
</dbReference>
<dbReference type="SUPFAM" id="SSF53474">
    <property type="entry name" value="alpha/beta-Hydrolases"/>
    <property type="match status" value="1"/>
</dbReference>
<gene>
    <name evidence="2" type="ORF">HHU12_32875</name>
</gene>
<feature type="signal peptide" evidence="1">
    <location>
        <begin position="1"/>
        <end position="19"/>
    </location>
</feature>
<protein>
    <submittedName>
        <fullName evidence="2">DUF2974 domain-containing protein</fullName>
    </submittedName>
</protein>
<evidence type="ECO:0000313" key="2">
    <source>
        <dbReference type="EMBL" id="NME72797.1"/>
    </source>
</evidence>
<proteinExistence type="predicted"/>
<dbReference type="Pfam" id="PF26363">
    <property type="entry name" value="Phospholipase-like"/>
    <property type="match status" value="1"/>
</dbReference>
<dbReference type="AlphaFoldDB" id="A0A7X9S1R1"/>
<dbReference type="Proteomes" id="UP000576082">
    <property type="component" value="Unassembled WGS sequence"/>
</dbReference>
<feature type="chain" id="PRO_5031100426" evidence="1">
    <location>
        <begin position="20"/>
        <end position="262"/>
    </location>
</feature>
<sequence length="262" mass="29149">MKRLIILLAIMLSSCVSYKKIPQTIHPPSNYSLEIIKLFSEAWPYAQLSLNVYEDSDSLNISNLYTVAEKFEYRAQGFNAILYKHTQEKEYVLAFRGTDEGIDFKYGNNPISQKQNETGLKVFDHVVKLIGDGNKIIVTGHSLGGGIAMGVSLNRSNVSCYSFNGSPVFKKKNKLGKGNIRHSIVEYGDPLKIVKMLGREATQTYTSVNLTPGTKKQHSIKNLAIGITQIAAITSTEAIESLKMNNISAQFDYDATIEKKDI</sequence>